<dbReference type="InterPro" id="IPR018905">
    <property type="entry name" value="A-galactase_NEW3"/>
</dbReference>
<dbReference type="InterPro" id="IPR013783">
    <property type="entry name" value="Ig-like_fold"/>
</dbReference>
<evidence type="ECO:0000313" key="5">
    <source>
        <dbReference type="Proteomes" id="UP000321827"/>
    </source>
</evidence>
<dbReference type="PANTHER" id="PTHR39198">
    <property type="entry name" value="HYPOTHETICAL MEMBRANE PROTEIN, CONSERVED"/>
    <property type="match status" value="1"/>
</dbReference>
<keyword evidence="1" id="KW-0472">Membrane</keyword>
<comment type="caution">
    <text evidence="4">The sequence shown here is derived from an EMBL/GenBank/DDBJ whole genome shotgun (WGS) entry which is preliminary data.</text>
</comment>
<dbReference type="Pfam" id="PF10633">
    <property type="entry name" value="NPCBM_assoc"/>
    <property type="match status" value="2"/>
</dbReference>
<keyword evidence="2" id="KW-0732">Signal</keyword>
<sequence length="382" mass="40701">MRRLAGFLLALAVAFAQGQTTYKGLVLSTPYPALTVKAGEVVNLPLTLRNYGLPPQLTRLRVEGAPADWTVAFLGSGRVVEAAFLAPDATQNLTLRVEVPKGVGEGRYSMTVLAEGTGARARLPLTLTVGKVLPPSLRLEVELPVLKGTPKTTFRYRATLKNESDQDLLVGLEADAPQGFEVVFKPQFSGQEVTTLPIKAGETKNIDIEVSPPPRVQAGEYRIDVAARSGAAKAGLELTAVITGRPELSLTTPDGRLSGRAYAGRTSPMKIVVKNRGSAEAKQVEFSSYEPSGWELSFEPKRIDSIPAGEQAEVTVKIKPSSKAIAGDYMVTLTARPKNGTPENADFRITVLTSTVWGVVGVGLIAVALGVLALAVARFGRR</sequence>
<evidence type="ECO:0000259" key="3">
    <source>
        <dbReference type="Pfam" id="PF10633"/>
    </source>
</evidence>
<reference evidence="4 5" key="1">
    <citation type="submission" date="2019-07" db="EMBL/GenBank/DDBJ databases">
        <title>Whole genome shotgun sequence of Oceanithermus desulfurans NBRC 100063.</title>
        <authorList>
            <person name="Hosoyama A."/>
            <person name="Uohara A."/>
            <person name="Ohji S."/>
            <person name="Ichikawa N."/>
        </authorList>
    </citation>
    <scope>NUCLEOTIDE SEQUENCE [LARGE SCALE GENOMIC DNA]</scope>
    <source>
        <strain evidence="4 5">NBRC 100063</strain>
    </source>
</reference>
<feature type="domain" description="Alpha-galactosidase NEW3" evidence="3">
    <location>
        <begin position="154"/>
        <end position="228"/>
    </location>
</feature>
<evidence type="ECO:0000256" key="1">
    <source>
        <dbReference type="SAM" id="Phobius"/>
    </source>
</evidence>
<accession>A0A511RIY1</accession>
<evidence type="ECO:0000256" key="2">
    <source>
        <dbReference type="SAM" id="SignalP"/>
    </source>
</evidence>
<keyword evidence="1" id="KW-1133">Transmembrane helix</keyword>
<dbReference type="PANTHER" id="PTHR39198:SF1">
    <property type="entry name" value="ALPHA-GALACTOSIDASE NEW3 DOMAIN-CONTAINING PROTEIN"/>
    <property type="match status" value="1"/>
</dbReference>
<name>A0A511RIY1_9DEIN</name>
<feature type="transmembrane region" description="Helical" evidence="1">
    <location>
        <begin position="356"/>
        <end position="377"/>
    </location>
</feature>
<dbReference type="EMBL" id="BJXN01000006">
    <property type="protein sequence ID" value="GEM89599.1"/>
    <property type="molecule type" value="Genomic_DNA"/>
</dbReference>
<dbReference type="Gene3D" id="2.60.40.10">
    <property type="entry name" value="Immunoglobulins"/>
    <property type="match status" value="2"/>
</dbReference>
<feature type="chain" id="PRO_5022180085" evidence="2">
    <location>
        <begin position="19"/>
        <end position="382"/>
    </location>
</feature>
<gene>
    <name evidence="4" type="ORF">ODE01S_10330</name>
</gene>
<feature type="domain" description="Alpha-galactosidase NEW3" evidence="3">
    <location>
        <begin position="263"/>
        <end position="336"/>
    </location>
</feature>
<feature type="signal peptide" evidence="2">
    <location>
        <begin position="1"/>
        <end position="18"/>
    </location>
</feature>
<protein>
    <submittedName>
        <fullName evidence="4">ABC transporter substrate-binding protein</fullName>
    </submittedName>
</protein>
<organism evidence="4 5">
    <name type="scientific">Oceanithermus desulfurans NBRC 100063</name>
    <dbReference type="NCBI Taxonomy" id="1227550"/>
    <lineage>
        <taxon>Bacteria</taxon>
        <taxon>Thermotogati</taxon>
        <taxon>Deinococcota</taxon>
        <taxon>Deinococci</taxon>
        <taxon>Thermales</taxon>
        <taxon>Thermaceae</taxon>
        <taxon>Oceanithermus</taxon>
    </lineage>
</organism>
<dbReference type="Proteomes" id="UP000321827">
    <property type="component" value="Unassembled WGS sequence"/>
</dbReference>
<evidence type="ECO:0000313" key="4">
    <source>
        <dbReference type="EMBL" id="GEM89599.1"/>
    </source>
</evidence>
<dbReference type="OrthoDB" id="8631677at2"/>
<dbReference type="AlphaFoldDB" id="A0A511RIY1"/>
<proteinExistence type="predicted"/>
<keyword evidence="1" id="KW-0812">Transmembrane</keyword>
<dbReference type="RefSeq" id="WP_147146568.1">
    <property type="nucleotide sequence ID" value="NZ_BJXN01000006.1"/>
</dbReference>